<dbReference type="Gene3D" id="1.10.10.10">
    <property type="entry name" value="Winged helix-like DNA-binding domain superfamily/Winged helix DNA-binding domain"/>
    <property type="match status" value="1"/>
</dbReference>
<reference evidence="7 8" key="1">
    <citation type="submission" date="2019-03" db="EMBL/GenBank/DDBJ databases">
        <title>Dyadobacter AR-3-6 sp. nov., isolated from arctic soil.</title>
        <authorList>
            <person name="Chaudhary D.K."/>
        </authorList>
    </citation>
    <scope>NUCLEOTIDE SEQUENCE [LARGE SCALE GENOMIC DNA]</scope>
    <source>
        <strain evidence="7 8">AR-3-6</strain>
    </source>
</reference>
<feature type="domain" description="RNA polymerase sigma factor 70 region 4 type 2" evidence="6">
    <location>
        <begin position="133"/>
        <end position="177"/>
    </location>
</feature>
<proteinExistence type="inferred from homology"/>
<keyword evidence="5" id="KW-0804">Transcription</keyword>
<dbReference type="SUPFAM" id="SSF88659">
    <property type="entry name" value="Sigma3 and sigma4 domains of RNA polymerase sigma factors"/>
    <property type="match status" value="1"/>
</dbReference>
<dbReference type="InterPro" id="IPR014284">
    <property type="entry name" value="RNA_pol_sigma-70_dom"/>
</dbReference>
<gene>
    <name evidence="7" type="ORF">E0F88_32855</name>
</gene>
<dbReference type="PANTHER" id="PTHR43133">
    <property type="entry name" value="RNA POLYMERASE ECF-TYPE SIGMA FACTO"/>
    <property type="match status" value="1"/>
</dbReference>
<dbReference type="NCBIfam" id="TIGR02937">
    <property type="entry name" value="sigma70-ECF"/>
    <property type="match status" value="1"/>
</dbReference>
<dbReference type="GO" id="GO:0016987">
    <property type="term" value="F:sigma factor activity"/>
    <property type="evidence" value="ECO:0007669"/>
    <property type="project" value="UniProtKB-KW"/>
</dbReference>
<evidence type="ECO:0000256" key="1">
    <source>
        <dbReference type="ARBA" id="ARBA00010641"/>
    </source>
</evidence>
<sequence length="196" mass="23235">MSNKKLVLDDSELYSLLIDTDNPKAQTQAFDYIYQHFYRQVLTLVTQNNGSQSDAVDTFHQAITNFFISIKEEKYSYTGLAAISSYIYRYSKYIWLNELRRRKIRPKAEYSEDYQIADKKDLVKELERKEKLDAIAKALGQLKDGCREIIEWFYIDELRQREIAEKLGINEPALKQRKYSCTKQLIRITRGIYPDF</sequence>
<evidence type="ECO:0000256" key="4">
    <source>
        <dbReference type="ARBA" id="ARBA00023125"/>
    </source>
</evidence>
<dbReference type="InterPro" id="IPR039425">
    <property type="entry name" value="RNA_pol_sigma-70-like"/>
</dbReference>
<dbReference type="SUPFAM" id="SSF88946">
    <property type="entry name" value="Sigma2 domain of RNA polymerase sigma factors"/>
    <property type="match status" value="1"/>
</dbReference>
<evidence type="ECO:0000256" key="3">
    <source>
        <dbReference type="ARBA" id="ARBA00023082"/>
    </source>
</evidence>
<accession>A0A4R5D4G2</accession>
<keyword evidence="8" id="KW-1185">Reference proteome</keyword>
<keyword evidence="4" id="KW-0238">DNA-binding</keyword>
<evidence type="ECO:0000256" key="2">
    <source>
        <dbReference type="ARBA" id="ARBA00023015"/>
    </source>
</evidence>
<evidence type="ECO:0000259" key="6">
    <source>
        <dbReference type="Pfam" id="PF08281"/>
    </source>
</evidence>
<dbReference type="PANTHER" id="PTHR43133:SF8">
    <property type="entry name" value="RNA POLYMERASE SIGMA FACTOR HI_1459-RELATED"/>
    <property type="match status" value="1"/>
</dbReference>
<evidence type="ECO:0000313" key="7">
    <source>
        <dbReference type="EMBL" id="TDE08292.1"/>
    </source>
</evidence>
<dbReference type="RefSeq" id="WP_131962929.1">
    <property type="nucleotide sequence ID" value="NZ_SMFL01000027.1"/>
</dbReference>
<evidence type="ECO:0000313" key="8">
    <source>
        <dbReference type="Proteomes" id="UP000294850"/>
    </source>
</evidence>
<dbReference type="InterPro" id="IPR036388">
    <property type="entry name" value="WH-like_DNA-bd_sf"/>
</dbReference>
<name>A0A4R5D4G2_9BACT</name>
<protein>
    <submittedName>
        <fullName evidence="7">Sigma-70 family RNA polymerase sigma factor</fullName>
    </submittedName>
</protein>
<dbReference type="InterPro" id="IPR013249">
    <property type="entry name" value="RNA_pol_sigma70_r4_t2"/>
</dbReference>
<dbReference type="InterPro" id="IPR013324">
    <property type="entry name" value="RNA_pol_sigma_r3/r4-like"/>
</dbReference>
<dbReference type="EMBL" id="SMFL01000027">
    <property type="protein sequence ID" value="TDE08292.1"/>
    <property type="molecule type" value="Genomic_DNA"/>
</dbReference>
<dbReference type="OrthoDB" id="1116697at2"/>
<keyword evidence="2" id="KW-0805">Transcription regulation</keyword>
<dbReference type="GO" id="GO:0006352">
    <property type="term" value="P:DNA-templated transcription initiation"/>
    <property type="evidence" value="ECO:0007669"/>
    <property type="project" value="InterPro"/>
</dbReference>
<evidence type="ECO:0000256" key="5">
    <source>
        <dbReference type="ARBA" id="ARBA00023163"/>
    </source>
</evidence>
<dbReference type="Proteomes" id="UP000294850">
    <property type="component" value="Unassembled WGS sequence"/>
</dbReference>
<dbReference type="AlphaFoldDB" id="A0A4R5D4G2"/>
<dbReference type="GO" id="GO:0003677">
    <property type="term" value="F:DNA binding"/>
    <property type="evidence" value="ECO:0007669"/>
    <property type="project" value="UniProtKB-KW"/>
</dbReference>
<keyword evidence="3" id="KW-0731">Sigma factor</keyword>
<comment type="similarity">
    <text evidence="1">Belongs to the sigma-70 factor family. ECF subfamily.</text>
</comment>
<comment type="caution">
    <text evidence="7">The sequence shown here is derived from an EMBL/GenBank/DDBJ whole genome shotgun (WGS) entry which is preliminary data.</text>
</comment>
<dbReference type="Pfam" id="PF08281">
    <property type="entry name" value="Sigma70_r4_2"/>
    <property type="match status" value="1"/>
</dbReference>
<organism evidence="7 8">
    <name type="scientific">Dyadobacter psychrotolerans</name>
    <dbReference type="NCBI Taxonomy" id="2541721"/>
    <lineage>
        <taxon>Bacteria</taxon>
        <taxon>Pseudomonadati</taxon>
        <taxon>Bacteroidota</taxon>
        <taxon>Cytophagia</taxon>
        <taxon>Cytophagales</taxon>
        <taxon>Spirosomataceae</taxon>
        <taxon>Dyadobacter</taxon>
    </lineage>
</organism>
<dbReference type="Gene3D" id="1.10.1740.10">
    <property type="match status" value="1"/>
</dbReference>
<dbReference type="InterPro" id="IPR013325">
    <property type="entry name" value="RNA_pol_sigma_r2"/>
</dbReference>